<reference evidence="7 8" key="1">
    <citation type="journal article" date="2023" name="Life. Sci Alliance">
        <title>Evolutionary insights into 3D genome organization and epigenetic landscape of Vigna mungo.</title>
        <authorList>
            <person name="Junaid A."/>
            <person name="Singh B."/>
            <person name="Bhatia S."/>
        </authorList>
    </citation>
    <scope>NUCLEOTIDE SEQUENCE [LARGE SCALE GENOMIC DNA]</scope>
    <source>
        <strain evidence="7">Urdbean</strain>
    </source>
</reference>
<keyword evidence="5" id="KW-1133">Transmembrane helix</keyword>
<dbReference type="Pfam" id="PF06839">
    <property type="entry name" value="Zn_ribbon_GRF"/>
    <property type="match status" value="1"/>
</dbReference>
<keyword evidence="8" id="KW-1185">Reference proteome</keyword>
<accession>A0AAQ3S6N7</accession>
<dbReference type="PROSITE" id="PS51999">
    <property type="entry name" value="ZF_GRF"/>
    <property type="match status" value="1"/>
</dbReference>
<evidence type="ECO:0000313" key="8">
    <source>
        <dbReference type="Proteomes" id="UP001374535"/>
    </source>
</evidence>
<dbReference type="InterPro" id="IPR010666">
    <property type="entry name" value="Znf_GRF"/>
</dbReference>
<sequence length="108" mass="12323">MRTAKTMKNRGKQFWGCSKYENGVEEGGCNFFKWCTDVGIEESGSYMKTEGKKESLVMNEEMESIRKMIVKLHISVFSVQKWMKGLILLVFVLCVIEIILVAMLIGMG</sequence>
<name>A0AAQ3S6N7_VIGMU</name>
<dbReference type="Proteomes" id="UP001374535">
    <property type="component" value="Chromosome 3"/>
</dbReference>
<gene>
    <name evidence="7" type="ORF">V8G54_010743</name>
</gene>
<evidence type="ECO:0000256" key="5">
    <source>
        <dbReference type="SAM" id="Phobius"/>
    </source>
</evidence>
<dbReference type="GO" id="GO:0008270">
    <property type="term" value="F:zinc ion binding"/>
    <property type="evidence" value="ECO:0007669"/>
    <property type="project" value="UniProtKB-KW"/>
</dbReference>
<proteinExistence type="predicted"/>
<feature type="domain" description="GRF-type" evidence="6">
    <location>
        <begin position="1"/>
        <end position="38"/>
    </location>
</feature>
<keyword evidence="3" id="KW-0862">Zinc</keyword>
<organism evidence="7 8">
    <name type="scientific">Vigna mungo</name>
    <name type="common">Black gram</name>
    <name type="synonym">Phaseolus mungo</name>
    <dbReference type="NCBI Taxonomy" id="3915"/>
    <lineage>
        <taxon>Eukaryota</taxon>
        <taxon>Viridiplantae</taxon>
        <taxon>Streptophyta</taxon>
        <taxon>Embryophyta</taxon>
        <taxon>Tracheophyta</taxon>
        <taxon>Spermatophyta</taxon>
        <taxon>Magnoliopsida</taxon>
        <taxon>eudicotyledons</taxon>
        <taxon>Gunneridae</taxon>
        <taxon>Pentapetalae</taxon>
        <taxon>rosids</taxon>
        <taxon>fabids</taxon>
        <taxon>Fabales</taxon>
        <taxon>Fabaceae</taxon>
        <taxon>Papilionoideae</taxon>
        <taxon>50 kb inversion clade</taxon>
        <taxon>NPAAA clade</taxon>
        <taxon>indigoferoid/millettioid clade</taxon>
        <taxon>Phaseoleae</taxon>
        <taxon>Vigna</taxon>
    </lineage>
</organism>
<evidence type="ECO:0000256" key="2">
    <source>
        <dbReference type="ARBA" id="ARBA00022771"/>
    </source>
</evidence>
<feature type="transmembrane region" description="Helical" evidence="5">
    <location>
        <begin position="86"/>
        <end position="107"/>
    </location>
</feature>
<keyword evidence="2 4" id="KW-0863">Zinc-finger</keyword>
<dbReference type="AlphaFoldDB" id="A0AAQ3S6N7"/>
<keyword evidence="1" id="KW-0479">Metal-binding</keyword>
<evidence type="ECO:0000256" key="4">
    <source>
        <dbReference type="PROSITE-ProRule" id="PRU01343"/>
    </source>
</evidence>
<protein>
    <recommendedName>
        <fullName evidence="6">GRF-type domain-containing protein</fullName>
    </recommendedName>
</protein>
<evidence type="ECO:0000256" key="3">
    <source>
        <dbReference type="ARBA" id="ARBA00022833"/>
    </source>
</evidence>
<dbReference type="EMBL" id="CP144698">
    <property type="protein sequence ID" value="WVZ17761.1"/>
    <property type="molecule type" value="Genomic_DNA"/>
</dbReference>
<evidence type="ECO:0000256" key="1">
    <source>
        <dbReference type="ARBA" id="ARBA00022723"/>
    </source>
</evidence>
<evidence type="ECO:0000313" key="7">
    <source>
        <dbReference type="EMBL" id="WVZ17761.1"/>
    </source>
</evidence>
<keyword evidence="5" id="KW-0472">Membrane</keyword>
<evidence type="ECO:0000259" key="6">
    <source>
        <dbReference type="PROSITE" id="PS51999"/>
    </source>
</evidence>
<keyword evidence="5" id="KW-0812">Transmembrane</keyword>